<reference evidence="1" key="1">
    <citation type="submission" date="2022-03" db="EMBL/GenBank/DDBJ databases">
        <authorList>
            <person name="Sayadi A."/>
        </authorList>
    </citation>
    <scope>NUCLEOTIDE SEQUENCE</scope>
</reference>
<gene>
    <name evidence="1" type="ORF">ACAOBT_LOCUS16042</name>
</gene>
<protein>
    <submittedName>
        <fullName evidence="1">Uncharacterized protein</fullName>
    </submittedName>
</protein>
<dbReference type="AlphaFoldDB" id="A0A9P0PHV6"/>
<keyword evidence="2" id="KW-1185">Reference proteome</keyword>
<proteinExistence type="predicted"/>
<dbReference type="EMBL" id="CAKOFQ010006956">
    <property type="protein sequence ID" value="CAH1984340.1"/>
    <property type="molecule type" value="Genomic_DNA"/>
</dbReference>
<comment type="caution">
    <text evidence="1">The sequence shown here is derived from an EMBL/GenBank/DDBJ whole genome shotgun (WGS) entry which is preliminary data.</text>
</comment>
<evidence type="ECO:0000313" key="2">
    <source>
        <dbReference type="Proteomes" id="UP001152888"/>
    </source>
</evidence>
<organism evidence="1 2">
    <name type="scientific">Acanthoscelides obtectus</name>
    <name type="common">Bean weevil</name>
    <name type="synonym">Bruchus obtectus</name>
    <dbReference type="NCBI Taxonomy" id="200917"/>
    <lineage>
        <taxon>Eukaryota</taxon>
        <taxon>Metazoa</taxon>
        <taxon>Ecdysozoa</taxon>
        <taxon>Arthropoda</taxon>
        <taxon>Hexapoda</taxon>
        <taxon>Insecta</taxon>
        <taxon>Pterygota</taxon>
        <taxon>Neoptera</taxon>
        <taxon>Endopterygota</taxon>
        <taxon>Coleoptera</taxon>
        <taxon>Polyphaga</taxon>
        <taxon>Cucujiformia</taxon>
        <taxon>Chrysomeloidea</taxon>
        <taxon>Chrysomelidae</taxon>
        <taxon>Bruchinae</taxon>
        <taxon>Bruchini</taxon>
        <taxon>Acanthoscelides</taxon>
    </lineage>
</organism>
<dbReference type="Proteomes" id="UP001152888">
    <property type="component" value="Unassembled WGS sequence"/>
</dbReference>
<name>A0A9P0PHV6_ACAOB</name>
<accession>A0A9P0PHV6</accession>
<evidence type="ECO:0000313" key="1">
    <source>
        <dbReference type="EMBL" id="CAH1984340.1"/>
    </source>
</evidence>
<sequence length="50" mass="6061">MQDHLKDEPKNFWSFIHRKNNTTGIPNNMIYNDESINDPEDFYQRCSSRL</sequence>